<dbReference type="Proteomes" id="UP000436006">
    <property type="component" value="Unassembled WGS sequence"/>
</dbReference>
<evidence type="ECO:0000313" key="2">
    <source>
        <dbReference type="EMBL" id="MVM33568.1"/>
    </source>
</evidence>
<dbReference type="RefSeq" id="WP_157588279.1">
    <property type="nucleotide sequence ID" value="NZ_WPIN01000011.1"/>
</dbReference>
<comment type="caution">
    <text evidence="2">The sequence shown here is derived from an EMBL/GenBank/DDBJ whole genome shotgun (WGS) entry which is preliminary data.</text>
</comment>
<name>A0A7K1SIL2_9BACT</name>
<sequence>MKSAQLTAGANQYKLFLTKWFMTGCVVLLRIGSVQSQDPSGKQIFERMLRVYAEANTYQDHGRVQTDFYEFGQTKPKFTTIQDFTTAYNRQANRFRFQYEVQPKPPNTPLEKMVIWSQGANVQAWWTIWDSTSHEASLVAALGMATGVSGTSSRKVPFLLIVKPTDAGWGIDSLQDVKLIGTAILDKSPCYRLTGHLANAYWKNKVPFLWIDQKTFLLRRVDEADSSSKSKQFVKKSLTYQPILNQPIPEEALTFEPPVRVDKSTFRPTLRDGLYVLISLVGVSCLIYLLSRRKKQPL</sequence>
<reference evidence="2 3" key="1">
    <citation type="submission" date="2019-12" db="EMBL/GenBank/DDBJ databases">
        <title>Spirosoma sp. HMF4905 genome sequencing and assembly.</title>
        <authorList>
            <person name="Kang H."/>
            <person name="Cha I."/>
            <person name="Kim H."/>
            <person name="Joh K."/>
        </authorList>
    </citation>
    <scope>NUCLEOTIDE SEQUENCE [LARGE SCALE GENOMIC DNA]</scope>
    <source>
        <strain evidence="2 3">HMF4905</strain>
    </source>
</reference>
<keyword evidence="1" id="KW-0472">Membrane</keyword>
<keyword evidence="1" id="KW-0812">Transmembrane</keyword>
<protein>
    <submittedName>
        <fullName evidence="2">Uncharacterized protein</fullName>
    </submittedName>
</protein>
<keyword evidence="3" id="KW-1185">Reference proteome</keyword>
<dbReference type="AlphaFoldDB" id="A0A7K1SIL2"/>
<organism evidence="2 3">
    <name type="scientific">Spirosoma arboris</name>
    <dbReference type="NCBI Taxonomy" id="2682092"/>
    <lineage>
        <taxon>Bacteria</taxon>
        <taxon>Pseudomonadati</taxon>
        <taxon>Bacteroidota</taxon>
        <taxon>Cytophagia</taxon>
        <taxon>Cytophagales</taxon>
        <taxon>Cytophagaceae</taxon>
        <taxon>Spirosoma</taxon>
    </lineage>
</organism>
<accession>A0A7K1SIL2</accession>
<evidence type="ECO:0000256" key="1">
    <source>
        <dbReference type="SAM" id="Phobius"/>
    </source>
</evidence>
<keyword evidence="1" id="KW-1133">Transmembrane helix</keyword>
<proteinExistence type="predicted"/>
<feature type="transmembrane region" description="Helical" evidence="1">
    <location>
        <begin position="273"/>
        <end position="291"/>
    </location>
</feature>
<dbReference type="EMBL" id="WPIN01000011">
    <property type="protein sequence ID" value="MVM33568.1"/>
    <property type="molecule type" value="Genomic_DNA"/>
</dbReference>
<gene>
    <name evidence="2" type="ORF">GO755_26255</name>
</gene>
<evidence type="ECO:0000313" key="3">
    <source>
        <dbReference type="Proteomes" id="UP000436006"/>
    </source>
</evidence>